<organism evidence="1 2">
    <name type="scientific">Rhodococcus pyridinivorans</name>
    <dbReference type="NCBI Taxonomy" id="103816"/>
    <lineage>
        <taxon>Bacteria</taxon>
        <taxon>Bacillati</taxon>
        <taxon>Actinomycetota</taxon>
        <taxon>Actinomycetes</taxon>
        <taxon>Mycobacteriales</taxon>
        <taxon>Nocardiaceae</taxon>
        <taxon>Rhodococcus</taxon>
    </lineage>
</organism>
<reference evidence="1 2" key="1">
    <citation type="submission" date="2020-10" db="EMBL/GenBank/DDBJ databases">
        <title>Whole genome sequence of oil-degrading bacteria Rhodococcus pyridinivorans strain 5Ap.</title>
        <authorList>
            <person name="Akhremchuk A.E."/>
            <person name="Valentovich L.N."/>
            <person name="Charniauskaya M.I."/>
            <person name="Bukliarevich H.A."/>
            <person name="Titok M.A."/>
        </authorList>
    </citation>
    <scope>NUCLEOTIDE SEQUENCE [LARGE SCALE GENOMIC DNA]</scope>
    <source>
        <strain evidence="1 2">5Ap</strain>
        <plasmid evidence="1 2">pNAPH</plasmid>
    </source>
</reference>
<keyword evidence="2" id="KW-1185">Reference proteome</keyword>
<geneLocation type="plasmid" evidence="1 2">
    <name>pNAPH</name>
</geneLocation>
<proteinExistence type="predicted"/>
<accession>A0A7M2XUJ3</accession>
<dbReference type="AlphaFoldDB" id="A0A7M2XUJ3"/>
<evidence type="ECO:0000313" key="1">
    <source>
        <dbReference type="EMBL" id="QOW01537.1"/>
    </source>
</evidence>
<gene>
    <name evidence="1" type="ORF">INP59_24490</name>
</gene>
<dbReference type="EMBL" id="CP063451">
    <property type="protein sequence ID" value="QOW01537.1"/>
    <property type="molecule type" value="Genomic_DNA"/>
</dbReference>
<protein>
    <submittedName>
        <fullName evidence="1">Transcriptional regulator</fullName>
    </submittedName>
</protein>
<sequence>MAQTDFKSTATGGDDRFKLADLPQTRSQATSSIGRLVDATDQNYRNWAGLGQSIQNSRRDALLLDLDQRAKAHAKKSPRDTLEDLADLGFSWRSVAAVLGVSVPAVNKWRRGEGISGENRLKIAKLRAMVDILEVCFIKEPVSWLEMPIQERVALSRMDLLVGGRYDLVIELARSETGSVGATAEDVLNEFNPRWRTELVDDHFETFIDADGDVGIRPRGQ</sequence>
<dbReference type="Proteomes" id="UP000593818">
    <property type="component" value="Plasmid pNAPH"/>
</dbReference>
<dbReference type="RefSeq" id="WP_124259474.1">
    <property type="nucleotide sequence ID" value="NZ_CP063451.1"/>
</dbReference>
<evidence type="ECO:0000313" key="2">
    <source>
        <dbReference type="Proteomes" id="UP000593818"/>
    </source>
</evidence>
<name>A0A7M2XUJ3_9NOCA</name>
<keyword evidence="1" id="KW-0614">Plasmid</keyword>